<dbReference type="InterPro" id="IPR011009">
    <property type="entry name" value="Kinase-like_dom_sf"/>
</dbReference>
<dbReference type="Proteomes" id="UP000050761">
    <property type="component" value="Unassembled WGS sequence"/>
</dbReference>
<dbReference type="OrthoDB" id="5777157at2759"/>
<dbReference type="Pfam" id="PF07914">
    <property type="entry name" value="DUF1679"/>
    <property type="match status" value="1"/>
</dbReference>
<dbReference type="SMART" id="SM00587">
    <property type="entry name" value="CHK"/>
    <property type="match status" value="1"/>
</dbReference>
<proteinExistence type="predicted"/>
<evidence type="ECO:0000313" key="3">
    <source>
        <dbReference type="Proteomes" id="UP000050761"/>
    </source>
</evidence>
<keyword evidence="3" id="KW-1185">Reference proteome</keyword>
<dbReference type="WBParaSite" id="HPBE_0000218701-mRNA-1">
    <property type="protein sequence ID" value="HPBE_0000218701-mRNA-1"/>
    <property type="gene ID" value="HPBE_0000218701"/>
</dbReference>
<dbReference type="SUPFAM" id="SSF56112">
    <property type="entry name" value="Protein kinase-like (PK-like)"/>
    <property type="match status" value="1"/>
</dbReference>
<dbReference type="PANTHER" id="PTHR23020">
    <property type="entry name" value="UNCHARACTERIZED NUCLEAR HORMONE RECEPTOR-RELATED"/>
    <property type="match status" value="1"/>
</dbReference>
<evidence type="ECO:0000313" key="2">
    <source>
        <dbReference type="EMBL" id="VDO23571.1"/>
    </source>
</evidence>
<dbReference type="PANTHER" id="PTHR23020:SF8">
    <property type="entry name" value="CHK KINASE-LIKE DOMAIN-CONTAINING PROTEIN"/>
    <property type="match status" value="1"/>
</dbReference>
<sequence length="203" mass="23460">MLDRFIDVLRAFEGGKLAEKADHLGAILSDLLDFERADHMAEECEMGKVLCHGDLWSMNVLWRPDEDGELNLAAVIDYQTAHFGCAATDLVRLFAACLSGEDRREHWEGLLEDFYGYLKEEVAEKEMPYTLEQLKEAYKRFLPIGGFLIVPAIGPLFEVILKTTDEEYKKKCLETVMEKLECLLDDMFFYHDRNMKIRGEHRA</sequence>
<reference evidence="2 3" key="1">
    <citation type="submission" date="2018-11" db="EMBL/GenBank/DDBJ databases">
        <authorList>
            <consortium name="Pathogen Informatics"/>
        </authorList>
    </citation>
    <scope>NUCLEOTIDE SEQUENCE [LARGE SCALE GENOMIC DNA]</scope>
</reference>
<gene>
    <name evidence="2" type="ORF">HPBE_LOCUS2188</name>
</gene>
<name>A0A183F7P5_HELPZ</name>
<feature type="domain" description="CHK kinase-like" evidence="1">
    <location>
        <begin position="1"/>
        <end position="124"/>
    </location>
</feature>
<reference evidence="4" key="2">
    <citation type="submission" date="2019-09" db="UniProtKB">
        <authorList>
            <consortium name="WormBaseParasite"/>
        </authorList>
    </citation>
    <scope>IDENTIFICATION</scope>
</reference>
<dbReference type="InterPro" id="IPR052961">
    <property type="entry name" value="Oxido-Kinase-like_Enzymes"/>
</dbReference>
<dbReference type="AlphaFoldDB" id="A0A183F7P5"/>
<organism evidence="3 4">
    <name type="scientific">Heligmosomoides polygyrus</name>
    <name type="common">Parasitic roundworm</name>
    <dbReference type="NCBI Taxonomy" id="6339"/>
    <lineage>
        <taxon>Eukaryota</taxon>
        <taxon>Metazoa</taxon>
        <taxon>Ecdysozoa</taxon>
        <taxon>Nematoda</taxon>
        <taxon>Chromadorea</taxon>
        <taxon>Rhabditida</taxon>
        <taxon>Rhabditina</taxon>
        <taxon>Rhabditomorpha</taxon>
        <taxon>Strongyloidea</taxon>
        <taxon>Heligmosomidae</taxon>
        <taxon>Heligmosomoides</taxon>
    </lineage>
</organism>
<dbReference type="EMBL" id="UZAH01003023">
    <property type="protein sequence ID" value="VDO23571.1"/>
    <property type="molecule type" value="Genomic_DNA"/>
</dbReference>
<dbReference type="InterPro" id="IPR015897">
    <property type="entry name" value="CHK_kinase-like"/>
</dbReference>
<protein>
    <submittedName>
        <fullName evidence="4">CHK domain-containing protein</fullName>
    </submittedName>
</protein>
<accession>A0A183F7P5</accession>
<evidence type="ECO:0000259" key="1">
    <source>
        <dbReference type="SMART" id="SM00587"/>
    </source>
</evidence>
<evidence type="ECO:0000313" key="4">
    <source>
        <dbReference type="WBParaSite" id="HPBE_0000218701-mRNA-1"/>
    </source>
</evidence>
<accession>A0A3P7TQ11</accession>
<dbReference type="InterPro" id="IPR012877">
    <property type="entry name" value="Dhs-27"/>
</dbReference>
<dbReference type="Gene3D" id="3.90.1200.10">
    <property type="match status" value="1"/>
</dbReference>